<feature type="compositionally biased region" description="Basic and acidic residues" evidence="1">
    <location>
        <begin position="11"/>
        <end position="29"/>
    </location>
</feature>
<comment type="caution">
    <text evidence="2">The sequence shown here is derived from an EMBL/GenBank/DDBJ whole genome shotgun (WGS) entry which is preliminary data.</text>
</comment>
<organism evidence="2 3">
    <name type="scientific">Streptomyces gibsoniae</name>
    <dbReference type="NCBI Taxonomy" id="3075529"/>
    <lineage>
        <taxon>Bacteria</taxon>
        <taxon>Bacillati</taxon>
        <taxon>Actinomycetota</taxon>
        <taxon>Actinomycetes</taxon>
        <taxon>Kitasatosporales</taxon>
        <taxon>Streptomycetaceae</taxon>
        <taxon>Streptomyces</taxon>
    </lineage>
</organism>
<dbReference type="RefSeq" id="WP_311696723.1">
    <property type="nucleotide sequence ID" value="NZ_JAVREY010000022.1"/>
</dbReference>
<accession>A0ABU2TW89</accession>
<evidence type="ECO:0000313" key="2">
    <source>
        <dbReference type="EMBL" id="MDT0465231.1"/>
    </source>
</evidence>
<dbReference type="Proteomes" id="UP001183809">
    <property type="component" value="Unassembled WGS sequence"/>
</dbReference>
<name>A0ABU2TW89_9ACTN</name>
<evidence type="ECO:0000256" key="1">
    <source>
        <dbReference type="SAM" id="MobiDB-lite"/>
    </source>
</evidence>
<proteinExistence type="predicted"/>
<feature type="compositionally biased region" description="Basic residues" evidence="1">
    <location>
        <begin position="1"/>
        <end position="10"/>
    </location>
</feature>
<protein>
    <recommendedName>
        <fullName evidence="4">Integrase</fullName>
    </recommendedName>
</protein>
<keyword evidence="3" id="KW-1185">Reference proteome</keyword>
<feature type="region of interest" description="Disordered" evidence="1">
    <location>
        <begin position="1"/>
        <end position="29"/>
    </location>
</feature>
<evidence type="ECO:0008006" key="4">
    <source>
        <dbReference type="Google" id="ProtNLM"/>
    </source>
</evidence>
<reference evidence="3" key="1">
    <citation type="submission" date="2023-07" db="EMBL/GenBank/DDBJ databases">
        <title>30 novel species of actinomycetes from the DSMZ collection.</title>
        <authorList>
            <person name="Nouioui I."/>
        </authorList>
    </citation>
    <scope>NUCLEOTIDE SEQUENCE [LARGE SCALE GENOMIC DNA]</scope>
    <source>
        <strain evidence="3">DSM 41699</strain>
    </source>
</reference>
<evidence type="ECO:0000313" key="3">
    <source>
        <dbReference type="Proteomes" id="UP001183809"/>
    </source>
</evidence>
<gene>
    <name evidence="2" type="ORF">RM764_19840</name>
</gene>
<dbReference type="EMBL" id="JAVREY010000022">
    <property type="protein sequence ID" value="MDT0465231.1"/>
    <property type="molecule type" value="Genomic_DNA"/>
</dbReference>
<sequence>MRRVTVHKPLKRTDSRRVREENDERPAERPEIRKDIARLWWPDA</sequence>